<comment type="caution">
    <text evidence="9">The sequence shown here is derived from an EMBL/GenBank/DDBJ whole genome shotgun (WGS) entry which is preliminary data.</text>
</comment>
<feature type="non-terminal residue" evidence="9">
    <location>
        <position position="1"/>
    </location>
</feature>
<dbReference type="InterPro" id="IPR000742">
    <property type="entry name" value="EGF"/>
</dbReference>
<feature type="disulfide bond" evidence="6">
    <location>
        <begin position="118"/>
        <end position="127"/>
    </location>
</feature>
<keyword evidence="4 6" id="KW-1015">Disulfide bond</keyword>
<keyword evidence="3" id="KW-0677">Repeat</keyword>
<keyword evidence="1 6" id="KW-0245">EGF-like domain</keyword>
<feature type="disulfide bond" evidence="6">
    <location>
        <begin position="99"/>
        <end position="116"/>
    </location>
</feature>
<dbReference type="InterPro" id="IPR000152">
    <property type="entry name" value="EGF-type_Asp/Asn_hydroxyl_site"/>
</dbReference>
<dbReference type="InterPro" id="IPR018097">
    <property type="entry name" value="EGF_Ca-bd_CS"/>
</dbReference>
<feature type="domain" description="EGF-like" evidence="7">
    <location>
        <begin position="90"/>
        <end position="128"/>
    </location>
</feature>
<dbReference type="InterPro" id="IPR006571">
    <property type="entry name" value="TLDc_dom"/>
</dbReference>
<keyword evidence="5" id="KW-0325">Glycoprotein</keyword>
<feature type="disulfide bond" evidence="6">
    <location>
        <begin position="194"/>
        <end position="203"/>
    </location>
</feature>
<dbReference type="PROSITE" id="PS01186">
    <property type="entry name" value="EGF_2"/>
    <property type="match status" value="3"/>
</dbReference>
<organism evidence="9 10">
    <name type="scientific">Porites lobata</name>
    <dbReference type="NCBI Taxonomy" id="104759"/>
    <lineage>
        <taxon>Eukaryota</taxon>
        <taxon>Metazoa</taxon>
        <taxon>Cnidaria</taxon>
        <taxon>Anthozoa</taxon>
        <taxon>Hexacorallia</taxon>
        <taxon>Scleractinia</taxon>
        <taxon>Fungiina</taxon>
        <taxon>Poritidae</taxon>
        <taxon>Porites</taxon>
    </lineage>
</organism>
<dbReference type="Pfam" id="PF00008">
    <property type="entry name" value="EGF"/>
    <property type="match status" value="2"/>
</dbReference>
<evidence type="ECO:0000256" key="6">
    <source>
        <dbReference type="PROSITE-ProRule" id="PRU00076"/>
    </source>
</evidence>
<dbReference type="PANTHER" id="PTHR12916">
    <property type="entry name" value="CYTOCHROME C OXIDASE POLYPEPTIDE VIC-2"/>
    <property type="match status" value="1"/>
</dbReference>
<dbReference type="PROSITE" id="PS50026">
    <property type="entry name" value="EGF_3"/>
    <property type="match status" value="3"/>
</dbReference>
<evidence type="ECO:0000259" key="8">
    <source>
        <dbReference type="PROSITE" id="PS51886"/>
    </source>
</evidence>
<dbReference type="PANTHER" id="PTHR12916:SF4">
    <property type="entry name" value="UNINFLATABLE, ISOFORM C"/>
    <property type="match status" value="1"/>
</dbReference>
<accession>A0ABN8SF06</accession>
<dbReference type="Gene3D" id="2.10.25.10">
    <property type="entry name" value="Laminin"/>
    <property type="match status" value="3"/>
</dbReference>
<dbReference type="EMBL" id="CALNXK010000650">
    <property type="protein sequence ID" value="CAH3188760.1"/>
    <property type="molecule type" value="Genomic_DNA"/>
</dbReference>
<dbReference type="Proteomes" id="UP001159405">
    <property type="component" value="Unassembled WGS sequence"/>
</dbReference>
<dbReference type="SMART" id="SM00181">
    <property type="entry name" value="EGF"/>
    <property type="match status" value="3"/>
</dbReference>
<evidence type="ECO:0000256" key="5">
    <source>
        <dbReference type="ARBA" id="ARBA00023180"/>
    </source>
</evidence>
<dbReference type="Pfam" id="PF12661">
    <property type="entry name" value="hEGF"/>
    <property type="match status" value="1"/>
</dbReference>
<comment type="caution">
    <text evidence="6">Lacks conserved residue(s) required for the propagation of feature annotation.</text>
</comment>
<dbReference type="PROSITE" id="PS00022">
    <property type="entry name" value="EGF_1"/>
    <property type="match status" value="3"/>
</dbReference>
<evidence type="ECO:0000256" key="1">
    <source>
        <dbReference type="ARBA" id="ARBA00022536"/>
    </source>
</evidence>
<feature type="disulfide bond" evidence="6">
    <location>
        <begin position="156"/>
        <end position="165"/>
    </location>
</feature>
<dbReference type="SMART" id="SM00584">
    <property type="entry name" value="TLDc"/>
    <property type="match status" value="1"/>
</dbReference>
<sequence length="388" mass="42837">FSQGSIGNFFYVNFMISEFSYLNISSIGRNLIQEENDCGYACLEIPSCFSYNVAAFPDVNGKLLCELLPSDKFNNSDKFNASKEFHHFYIPSPCDSSPCKNNAKCISLYQENGYKCICVKGFTGKDCETNINDCVNFTCLNNGTCIDLINGFNCSCPQGFAGNRCEIDINECESRPCLNNGTCTDRINAFNCSCPPGFSGNRCEIGYITRGKLVLAFSFFFRFHFFGLEPAIGNNSSWALCWQASTHGWAGSTFHSRCNGKNHTITIIKKDQYVFGGYTDVPWVSGWSYSATTKSFIFSLVDKEGLAPFKSMVKHASSPYAIYNGLTYGPTFGGHDLYIADNASRNTYSSTSSFGHSYSLPNGVTHSSTILAGSTNFSPDEVEVFYLA</sequence>
<feature type="domain" description="EGF-like" evidence="7">
    <location>
        <begin position="130"/>
        <end position="166"/>
    </location>
</feature>
<dbReference type="SMART" id="SM00179">
    <property type="entry name" value="EGF_CA"/>
    <property type="match status" value="3"/>
</dbReference>
<dbReference type="PROSITE" id="PS51886">
    <property type="entry name" value="TLDC"/>
    <property type="match status" value="1"/>
</dbReference>
<evidence type="ECO:0000256" key="4">
    <source>
        <dbReference type="ARBA" id="ARBA00023157"/>
    </source>
</evidence>
<dbReference type="SUPFAM" id="SSF57196">
    <property type="entry name" value="EGF/Laminin"/>
    <property type="match status" value="1"/>
</dbReference>
<dbReference type="PROSITE" id="PS01187">
    <property type="entry name" value="EGF_CA"/>
    <property type="match status" value="1"/>
</dbReference>
<dbReference type="PROSITE" id="PS00010">
    <property type="entry name" value="ASX_HYDROXYL"/>
    <property type="match status" value="2"/>
</dbReference>
<dbReference type="InterPro" id="IPR013032">
    <property type="entry name" value="EGF-like_CS"/>
</dbReference>
<feature type="domain" description="TLDc" evidence="8">
    <location>
        <begin position="214"/>
        <end position="388"/>
    </location>
</feature>
<evidence type="ECO:0000259" key="7">
    <source>
        <dbReference type="PROSITE" id="PS50026"/>
    </source>
</evidence>
<evidence type="ECO:0000256" key="3">
    <source>
        <dbReference type="ARBA" id="ARBA00022737"/>
    </source>
</evidence>
<keyword evidence="10" id="KW-1185">Reference proteome</keyword>
<gene>
    <name evidence="9" type="ORF">PLOB_00041594</name>
</gene>
<name>A0ABN8SF06_9CNID</name>
<proteinExistence type="predicted"/>
<dbReference type="InterPro" id="IPR001881">
    <property type="entry name" value="EGF-like_Ca-bd_dom"/>
</dbReference>
<dbReference type="InterPro" id="IPR009030">
    <property type="entry name" value="Growth_fac_rcpt_cys_sf"/>
</dbReference>
<protein>
    <submittedName>
        <fullName evidence="9">Uncharacterized protein</fullName>
    </submittedName>
</protein>
<keyword evidence="2" id="KW-0732">Signal</keyword>
<feature type="domain" description="EGF-like" evidence="7">
    <location>
        <begin position="168"/>
        <end position="204"/>
    </location>
</feature>
<evidence type="ECO:0000313" key="9">
    <source>
        <dbReference type="EMBL" id="CAH3188760.1"/>
    </source>
</evidence>
<dbReference type="Pfam" id="PF07534">
    <property type="entry name" value="TLD"/>
    <property type="match status" value="1"/>
</dbReference>
<dbReference type="CDD" id="cd00054">
    <property type="entry name" value="EGF_CA"/>
    <property type="match status" value="3"/>
</dbReference>
<reference evidence="9 10" key="1">
    <citation type="submission" date="2022-05" db="EMBL/GenBank/DDBJ databases">
        <authorList>
            <consortium name="Genoscope - CEA"/>
            <person name="William W."/>
        </authorList>
    </citation>
    <scope>NUCLEOTIDE SEQUENCE [LARGE SCALE GENOMIC DNA]</scope>
</reference>
<dbReference type="PRINTS" id="PR00010">
    <property type="entry name" value="EGFBLOOD"/>
</dbReference>
<evidence type="ECO:0000313" key="10">
    <source>
        <dbReference type="Proteomes" id="UP001159405"/>
    </source>
</evidence>
<evidence type="ECO:0000256" key="2">
    <source>
        <dbReference type="ARBA" id="ARBA00022729"/>
    </source>
</evidence>
<dbReference type="SUPFAM" id="SSF57184">
    <property type="entry name" value="Growth factor receptor domain"/>
    <property type="match status" value="1"/>
</dbReference>